<dbReference type="Proteomes" id="UP000242715">
    <property type="component" value="Unassembled WGS sequence"/>
</dbReference>
<name>A0A2Z6LWM2_TRISU</name>
<sequence>MDLYIRFDCCFCGTTWRRDPSSPDEECRVHADYSDHFAHLECHSVPCVRVFSQEYLHISPQCDWTHIGGHSSCPGRRKRGRGGVTELVEQGGRLVEVVVETSVSSSRKRPFDDISTDYPE</sequence>
<keyword evidence="2" id="KW-1185">Reference proteome</keyword>
<organism evidence="1 2">
    <name type="scientific">Trifolium subterraneum</name>
    <name type="common">Subterranean clover</name>
    <dbReference type="NCBI Taxonomy" id="3900"/>
    <lineage>
        <taxon>Eukaryota</taxon>
        <taxon>Viridiplantae</taxon>
        <taxon>Streptophyta</taxon>
        <taxon>Embryophyta</taxon>
        <taxon>Tracheophyta</taxon>
        <taxon>Spermatophyta</taxon>
        <taxon>Magnoliopsida</taxon>
        <taxon>eudicotyledons</taxon>
        <taxon>Gunneridae</taxon>
        <taxon>Pentapetalae</taxon>
        <taxon>rosids</taxon>
        <taxon>fabids</taxon>
        <taxon>Fabales</taxon>
        <taxon>Fabaceae</taxon>
        <taxon>Papilionoideae</taxon>
        <taxon>50 kb inversion clade</taxon>
        <taxon>NPAAA clade</taxon>
        <taxon>Hologalegina</taxon>
        <taxon>IRL clade</taxon>
        <taxon>Trifolieae</taxon>
        <taxon>Trifolium</taxon>
    </lineage>
</organism>
<evidence type="ECO:0000313" key="1">
    <source>
        <dbReference type="EMBL" id="GAU24104.1"/>
    </source>
</evidence>
<reference evidence="2" key="1">
    <citation type="journal article" date="2017" name="Front. Plant Sci.">
        <title>Climate Clever Clovers: New Paradigm to Reduce the Environmental Footprint of Ruminants by Breeding Low Methanogenic Forages Utilizing Haplotype Variation.</title>
        <authorList>
            <person name="Kaur P."/>
            <person name="Appels R."/>
            <person name="Bayer P.E."/>
            <person name="Keeble-Gagnere G."/>
            <person name="Wang J."/>
            <person name="Hirakawa H."/>
            <person name="Shirasawa K."/>
            <person name="Vercoe P."/>
            <person name="Stefanova K."/>
            <person name="Durmic Z."/>
            <person name="Nichols P."/>
            <person name="Revell C."/>
            <person name="Isobe S.N."/>
            <person name="Edwards D."/>
            <person name="Erskine W."/>
        </authorList>
    </citation>
    <scope>NUCLEOTIDE SEQUENCE [LARGE SCALE GENOMIC DNA]</scope>
    <source>
        <strain evidence="2">cv. Daliak</strain>
    </source>
</reference>
<accession>A0A2Z6LWM2</accession>
<dbReference type="EMBL" id="DF973284">
    <property type="protein sequence ID" value="GAU24104.1"/>
    <property type="molecule type" value="Genomic_DNA"/>
</dbReference>
<dbReference type="AlphaFoldDB" id="A0A2Z6LWM2"/>
<evidence type="ECO:0000313" key="2">
    <source>
        <dbReference type="Proteomes" id="UP000242715"/>
    </source>
</evidence>
<gene>
    <name evidence="1" type="ORF">TSUD_388970</name>
</gene>
<protein>
    <submittedName>
        <fullName evidence="1">Uncharacterized protein</fullName>
    </submittedName>
</protein>
<proteinExistence type="predicted"/>